<comment type="caution">
    <text evidence="2">The sequence shown here is derived from an EMBL/GenBank/DDBJ whole genome shotgun (WGS) entry which is preliminary data.</text>
</comment>
<dbReference type="Proteomes" id="UP001157069">
    <property type="component" value="Unassembled WGS sequence"/>
</dbReference>
<feature type="region of interest" description="Disordered" evidence="1">
    <location>
        <begin position="586"/>
        <end position="689"/>
    </location>
</feature>
<sequence>MPDIVTATTYASPWLGQATETSLDPAGLNLRTQTSYETYGTGYLRRLAKIMPAQVAAGLAPTSTEPAATKSVYWGATEQLGSVICGLPATTPQNGFLKSTTTPTPASGSAVTTQYVYDLFGRTVGTKRSGDTTWSCVSYDARGRAYQSVQSAYGVDTTGYTTTTKFTSTGLPSGNPLISSVGDNRESSPGVDLLGDITTQIDLLGRVVSYTDVWGTVTTTTYNDPRGTVAQVSVTTQGMAAKAQQFAYDDDGRVTQVQDAGKPIANITYTGAEVTSVSYPSGTGNAGNGSSLTSLTRNGSGAVTSLSWDFSTGQNLTDTVIRSQAGRVMKDTMSYGTNTYSTLYAFDGAGRLTDATLTEAGVAIPRHDWEYGYGAVAACGTTNPALNNNRTTMSDSKAGGTPTTTTYCYDNADRIVSSVTTNAPSGANAVVDGLAASELGYDAHGNTTAFAGQTLGYDAADQHLRTTLADGSVITYLRDVTGRIVQRTTSGASGAENYRYTYTGGGDSAWGVLNATTNARVQRTMNLPGGAVVTVDASGNQAWYYPNIHGDLIRAYTATPIQLFDPFGQPIDPSTWVVGTTTTDDRVHDTTPGSIDYGWLGARPARTSTTATPPPSRWVPANTSPPSAGSSKPTPSKAASPTHTTTQPTPSTGLTCLGRRVATPLPNVRPDGGTPIASRSVLPRSALHK</sequence>
<accession>A0ABQ6JQK7</accession>
<dbReference type="EMBL" id="BSVA01000001">
    <property type="protein sequence ID" value="GMA90538.1"/>
    <property type="molecule type" value="Genomic_DNA"/>
</dbReference>
<gene>
    <name evidence="2" type="ORF">GCM10025869_10670</name>
</gene>
<evidence type="ECO:0000256" key="1">
    <source>
        <dbReference type="SAM" id="MobiDB-lite"/>
    </source>
</evidence>
<name>A0ABQ6JQK7_9MICO</name>
<proteinExistence type="predicted"/>
<reference evidence="3" key="1">
    <citation type="journal article" date="2019" name="Int. J. Syst. Evol. Microbiol.">
        <title>The Global Catalogue of Microorganisms (GCM) 10K type strain sequencing project: providing services to taxonomists for standard genome sequencing and annotation.</title>
        <authorList>
            <consortium name="The Broad Institute Genomics Platform"/>
            <consortium name="The Broad Institute Genome Sequencing Center for Infectious Disease"/>
            <person name="Wu L."/>
            <person name="Ma J."/>
        </authorList>
    </citation>
    <scope>NUCLEOTIDE SEQUENCE [LARGE SCALE GENOMIC DNA]</scope>
    <source>
        <strain evidence="3">NBRC 108755</strain>
    </source>
</reference>
<protein>
    <recommendedName>
        <fullName evidence="4">YD repeat-containing protein</fullName>
    </recommendedName>
</protein>
<feature type="compositionally biased region" description="Low complexity" evidence="1">
    <location>
        <begin position="624"/>
        <end position="655"/>
    </location>
</feature>
<feature type="compositionally biased region" description="Low complexity" evidence="1">
    <location>
        <begin position="602"/>
        <end position="611"/>
    </location>
</feature>
<dbReference type="Gene3D" id="2.180.10.10">
    <property type="entry name" value="RHS repeat-associated core"/>
    <property type="match status" value="1"/>
</dbReference>
<evidence type="ECO:0000313" key="2">
    <source>
        <dbReference type="EMBL" id="GMA90538.1"/>
    </source>
</evidence>
<evidence type="ECO:0008006" key="4">
    <source>
        <dbReference type="Google" id="ProtNLM"/>
    </source>
</evidence>
<evidence type="ECO:0000313" key="3">
    <source>
        <dbReference type="Proteomes" id="UP001157069"/>
    </source>
</evidence>
<keyword evidence="3" id="KW-1185">Reference proteome</keyword>
<organism evidence="2 3">
    <name type="scientific">Homoserinibacter gongjuensis</name>
    <dbReference type="NCBI Taxonomy" id="1162968"/>
    <lineage>
        <taxon>Bacteria</taxon>
        <taxon>Bacillati</taxon>
        <taxon>Actinomycetota</taxon>
        <taxon>Actinomycetes</taxon>
        <taxon>Micrococcales</taxon>
        <taxon>Microbacteriaceae</taxon>
        <taxon>Homoserinibacter</taxon>
    </lineage>
</organism>